<proteinExistence type="predicted"/>
<dbReference type="Proteomes" id="UP000885382">
    <property type="component" value="Unassembled WGS sequence"/>
</dbReference>
<evidence type="ECO:0000313" key="3">
    <source>
        <dbReference type="EMBL" id="MBA7721577.1"/>
    </source>
</evidence>
<reference evidence="4" key="2">
    <citation type="submission" date="2018-06" db="EMBL/GenBank/DDBJ databases">
        <authorList>
            <person name="Ashton P.M."/>
            <person name="Dallman T."/>
            <person name="Nair S."/>
            <person name="De Pinna E."/>
            <person name="Peters T."/>
            <person name="Grant K."/>
        </authorList>
    </citation>
    <scope>NUCLEOTIDE SEQUENCE [LARGE SCALE GENOMIC DNA]</scope>
    <source>
        <strain evidence="4">462023</strain>
    </source>
</reference>
<feature type="transmembrane region" description="Helical" evidence="1">
    <location>
        <begin position="12"/>
        <end position="30"/>
    </location>
</feature>
<evidence type="ECO:0000256" key="1">
    <source>
        <dbReference type="SAM" id="Phobius"/>
    </source>
</evidence>
<dbReference type="AlphaFoldDB" id="A0A372HYG1"/>
<reference evidence="3" key="4">
    <citation type="submission" date="2020-06" db="EMBL/GenBank/DDBJ databases">
        <title>REHAB project genomes.</title>
        <authorList>
            <person name="Shaw L.P."/>
        </authorList>
    </citation>
    <scope>NUCLEOTIDE SEQUENCE</scope>
    <source>
        <strain evidence="3">RHBSTW-00474</strain>
        <plasmid evidence="3">pRHBSTW-00474_9</plasmid>
    </source>
</reference>
<reference evidence="2" key="3">
    <citation type="submission" date="2020-01" db="EMBL/GenBank/DDBJ databases">
        <authorList>
            <consortium name="NCBI Pathogen Detection Project"/>
        </authorList>
    </citation>
    <scope>NUCLEOTIDE SEQUENCE</scope>
    <source>
        <strain evidence="2">C0382</strain>
    </source>
</reference>
<evidence type="ECO:0000313" key="2">
    <source>
        <dbReference type="EMBL" id="HAH7771337.1"/>
    </source>
</evidence>
<keyword evidence="1" id="KW-0812">Transmembrane</keyword>
<dbReference type="EMBL" id="JABXPW010000009">
    <property type="protein sequence ID" value="MBA7721577.1"/>
    <property type="molecule type" value="Genomic_DNA"/>
</dbReference>
<geneLocation type="plasmid" evidence="3">
    <name>pRHBSTW-00474_9</name>
</geneLocation>
<sequence length="123" mass="14398">MVDALSEVFVNNWLPGICTFFLGIFYSNIVEKKKLKQKLKNDILEIFIPVFNAGNEISIEIAENAYRNMNGTFQLYKRIYPGMFNKEAERELDRLLKDGFLINGEVNKHYFEPTNIESLIKRL</sequence>
<name>A0A372HYG1_ECOLX</name>
<keyword evidence="1" id="KW-0472">Membrane</keyword>
<keyword evidence="3" id="KW-0614">Plasmid</keyword>
<organism evidence="4">
    <name type="scientific">Escherichia coli</name>
    <dbReference type="NCBI Taxonomy" id="562"/>
    <lineage>
        <taxon>Bacteria</taxon>
        <taxon>Pseudomonadati</taxon>
        <taxon>Pseudomonadota</taxon>
        <taxon>Gammaproteobacteria</taxon>
        <taxon>Enterobacterales</taxon>
        <taxon>Enterobacteriaceae</taxon>
        <taxon>Escherichia</taxon>
    </lineage>
</organism>
<accession>A0A372HYG1</accession>
<dbReference type="Proteomes" id="UP000843571">
    <property type="component" value="Unassembled WGS sequence"/>
</dbReference>
<gene>
    <name evidence="4" type="ORF">DNX30_18125</name>
    <name evidence="2" type="ORF">HIE29_004873</name>
    <name evidence="3" type="ORF">HV209_24010</name>
</gene>
<keyword evidence="1" id="KW-1133">Transmembrane helix</keyword>
<protein>
    <submittedName>
        <fullName evidence="4">Uncharacterized protein</fullName>
    </submittedName>
</protein>
<dbReference type="EMBL" id="DABCJL010000017">
    <property type="protein sequence ID" value="HAH7771337.1"/>
    <property type="molecule type" value="Genomic_DNA"/>
</dbReference>
<dbReference type="Proteomes" id="UP000622722">
    <property type="component" value="Unassembled WGS sequence"/>
</dbReference>
<evidence type="ECO:0000313" key="4">
    <source>
        <dbReference type="EMBL" id="MJL94649.1"/>
    </source>
</evidence>
<comment type="caution">
    <text evidence="4">The sequence shown here is derived from an EMBL/GenBank/DDBJ whole genome shotgun (WGS) entry which is preliminary data.</text>
</comment>
<reference evidence="2" key="1">
    <citation type="journal article" date="2018" name="Genome Biol.">
        <title>SKESA: strategic k-mer extension for scrupulous assemblies.</title>
        <authorList>
            <person name="Souvorov A."/>
            <person name="Agarwala R."/>
            <person name="Lipman D.J."/>
        </authorList>
    </citation>
    <scope>NUCLEOTIDE SEQUENCE [LARGE SCALE GENOMIC DNA]</scope>
    <source>
        <strain evidence="2">C0382</strain>
    </source>
</reference>
<dbReference type="EMBL" id="RTJF01000021">
    <property type="protein sequence ID" value="MJL94649.1"/>
    <property type="molecule type" value="Genomic_DNA"/>
</dbReference>